<reference evidence="2 3" key="1">
    <citation type="submission" date="2021-02" db="EMBL/GenBank/DDBJ databases">
        <title>Streptomyces spirodelae sp. nov., isolated from duckweed.</title>
        <authorList>
            <person name="Saimee Y."/>
            <person name="Duangmal K."/>
        </authorList>
    </citation>
    <scope>NUCLEOTIDE SEQUENCE [LARGE SCALE GENOMIC DNA]</scope>
    <source>
        <strain evidence="2 3">DSM 42105</strain>
    </source>
</reference>
<comment type="caution">
    <text evidence="2">The sequence shown here is derived from an EMBL/GenBank/DDBJ whole genome shotgun (WGS) entry which is preliminary data.</text>
</comment>
<dbReference type="InterPro" id="IPR041664">
    <property type="entry name" value="AAA_16"/>
</dbReference>
<dbReference type="Gene3D" id="3.40.50.300">
    <property type="entry name" value="P-loop containing nucleotide triphosphate hydrolases"/>
    <property type="match status" value="1"/>
</dbReference>
<gene>
    <name evidence="2" type="ORF">JW613_34935</name>
</gene>
<dbReference type="Proteomes" id="UP000721954">
    <property type="component" value="Unassembled WGS sequence"/>
</dbReference>
<name>A0ABS3Y776_9ACTN</name>
<evidence type="ECO:0000259" key="1">
    <source>
        <dbReference type="Pfam" id="PF13191"/>
    </source>
</evidence>
<dbReference type="Pfam" id="PF13191">
    <property type="entry name" value="AAA_16"/>
    <property type="match status" value="1"/>
</dbReference>
<sequence length="652" mass="70831">MTENTTVYDVTSSNGDGRDSTGFPVVCLPIGRYRHHAPLDADESAARVAELLAELGGRADPWLLPDTARNRSAVEERLEQWAGPPTPRSSVLYWAGHGEAAPDGAWLAVHETPASMRTRGLLPESLAAFIDAEWSRRIADPYAWTVVVIEACGAERFADLVAVRLLSGDKPRRLAIVGVGGYGAGHLGEFADALSGALASYTDNDETIRLADLMLRLHDRMQVGSIHADAFDLHLAPPLSRPRLLPYGITTPLDVYAELQAFLAGLTPDERSHFIPKAQGAEQGELAWYFVGRDRERAEIARWLRAESTGMLVVTGRAGAGKSALLGNVLVHAHPDLRELLVRSGHVRELPDGERPPDRVFDAVIHLTGASMSELVGRLAQAAELGERPATGSTAQDIEWLLDRLGKRAKPFTLLVDALDEAQEPLDIAGSLLSRVAKLPHARVVVGTRASTKEGPDQPETDDRNLVDALGAAHVIVVPRDPDALGEYVRLRLTHALPTADPAAIDAAARQIQAYDRHFLYARLAVHEIVANPQLLTPEGGDALIGLLRRDHRALFAAAVDRLARRSAAAEPLLEALALARGRGLPRADRIWAITAGALSDGVPVTDLDIDQLLEAAAPYVMLDSEHQQSVYRLAHRTFQEHFLNPRQEQAR</sequence>
<dbReference type="RefSeq" id="WP_209215220.1">
    <property type="nucleotide sequence ID" value="NZ_JAFFZM010000043.1"/>
</dbReference>
<evidence type="ECO:0000313" key="2">
    <source>
        <dbReference type="EMBL" id="MBO8203439.1"/>
    </source>
</evidence>
<dbReference type="SUPFAM" id="SSF52540">
    <property type="entry name" value="P-loop containing nucleoside triphosphate hydrolases"/>
    <property type="match status" value="1"/>
</dbReference>
<keyword evidence="2" id="KW-0547">Nucleotide-binding</keyword>
<protein>
    <submittedName>
        <fullName evidence="2">ATP-binding protein</fullName>
    </submittedName>
</protein>
<keyword evidence="2" id="KW-0067">ATP-binding</keyword>
<organism evidence="2 3">
    <name type="scientific">Streptomyces smyrnaeus</name>
    <dbReference type="NCBI Taxonomy" id="1387713"/>
    <lineage>
        <taxon>Bacteria</taxon>
        <taxon>Bacillati</taxon>
        <taxon>Actinomycetota</taxon>
        <taxon>Actinomycetes</taxon>
        <taxon>Kitasatosporales</taxon>
        <taxon>Streptomycetaceae</taxon>
        <taxon>Streptomyces</taxon>
    </lineage>
</organism>
<evidence type="ECO:0000313" key="3">
    <source>
        <dbReference type="Proteomes" id="UP000721954"/>
    </source>
</evidence>
<proteinExistence type="predicted"/>
<keyword evidence="3" id="KW-1185">Reference proteome</keyword>
<dbReference type="GeneID" id="96263820"/>
<accession>A0ABS3Y776</accession>
<dbReference type="GO" id="GO:0005524">
    <property type="term" value="F:ATP binding"/>
    <property type="evidence" value="ECO:0007669"/>
    <property type="project" value="UniProtKB-KW"/>
</dbReference>
<dbReference type="InterPro" id="IPR027417">
    <property type="entry name" value="P-loop_NTPase"/>
</dbReference>
<dbReference type="EMBL" id="JAFFZM010000043">
    <property type="protein sequence ID" value="MBO8203439.1"/>
    <property type="molecule type" value="Genomic_DNA"/>
</dbReference>
<feature type="domain" description="Orc1-like AAA ATPase" evidence="1">
    <location>
        <begin position="290"/>
        <end position="436"/>
    </location>
</feature>